<sequence>MADANSPQRSSLEGYYSTSIAHLRAGSCQEEWMSILAPFIIR</sequence>
<name>Z4WRF0_9PORP</name>
<accession>Z4WRF0</accession>
<dbReference type="EMBL" id="JDFF01000022">
    <property type="protein sequence ID" value="EWC91833.1"/>
    <property type="molecule type" value="Genomic_DNA"/>
</dbReference>
<keyword evidence="2" id="KW-1185">Reference proteome</keyword>
<reference evidence="1 2" key="1">
    <citation type="submission" date="2014-01" db="EMBL/GenBank/DDBJ databases">
        <authorList>
            <person name="Durkin A.S."/>
            <person name="McCorrison J."/>
            <person name="Torralba M."/>
            <person name="Gillis M."/>
            <person name="Haft D.H."/>
            <person name="Methe B."/>
            <person name="Sutton G."/>
            <person name="Nelson K.E."/>
        </authorList>
    </citation>
    <scope>NUCLEOTIDE SEQUENCE [LARGE SCALE GENOMIC DNA]</scope>
    <source>
        <strain evidence="1 2">ATCC 51270</strain>
    </source>
</reference>
<comment type="caution">
    <text evidence="1">The sequence shown here is derived from an EMBL/GenBank/DDBJ whole genome shotgun (WGS) entry which is preliminary data.</text>
</comment>
<evidence type="ECO:0000313" key="1">
    <source>
        <dbReference type="EMBL" id="EWC91833.1"/>
    </source>
</evidence>
<dbReference type="AlphaFoldDB" id="Z4WRF0"/>
<dbReference type="Proteomes" id="UP000023482">
    <property type="component" value="Unassembled WGS sequence"/>
</dbReference>
<organism evidence="1 2">
    <name type="scientific">Porphyromonas catoniae ATCC 51270</name>
    <dbReference type="NCBI Taxonomy" id="887901"/>
    <lineage>
        <taxon>Bacteria</taxon>
        <taxon>Pseudomonadati</taxon>
        <taxon>Bacteroidota</taxon>
        <taxon>Bacteroidia</taxon>
        <taxon>Bacteroidales</taxon>
        <taxon>Porphyromonadaceae</taxon>
        <taxon>Porphyromonas</taxon>
    </lineage>
</organism>
<evidence type="ECO:0000313" key="2">
    <source>
        <dbReference type="Proteomes" id="UP000023482"/>
    </source>
</evidence>
<protein>
    <submittedName>
        <fullName evidence="1">Uncharacterized protein</fullName>
    </submittedName>
</protein>
<gene>
    <name evidence="1" type="ORF">HMPREF0636_1537</name>
</gene>
<proteinExistence type="predicted"/>